<accession>A0A918JF53</accession>
<feature type="chain" id="PRO_5037824671" evidence="1">
    <location>
        <begin position="25"/>
        <end position="110"/>
    </location>
</feature>
<name>A0A918JF53_9BURK</name>
<evidence type="ECO:0000256" key="1">
    <source>
        <dbReference type="SAM" id="SignalP"/>
    </source>
</evidence>
<keyword evidence="3" id="KW-1185">Reference proteome</keyword>
<dbReference type="EMBL" id="BMYS01000002">
    <property type="protein sequence ID" value="GGW77894.1"/>
    <property type="molecule type" value="Genomic_DNA"/>
</dbReference>
<reference evidence="2" key="1">
    <citation type="journal article" date="2014" name="Int. J. Syst. Evol. Microbiol.">
        <title>Complete genome sequence of Corynebacterium casei LMG S-19264T (=DSM 44701T), isolated from a smear-ripened cheese.</title>
        <authorList>
            <consortium name="US DOE Joint Genome Institute (JGI-PGF)"/>
            <person name="Walter F."/>
            <person name="Albersmeier A."/>
            <person name="Kalinowski J."/>
            <person name="Ruckert C."/>
        </authorList>
    </citation>
    <scope>NUCLEOTIDE SEQUENCE</scope>
    <source>
        <strain evidence="2">KCTC 23732</strain>
    </source>
</reference>
<feature type="signal peptide" evidence="1">
    <location>
        <begin position="1"/>
        <end position="24"/>
    </location>
</feature>
<dbReference type="RefSeq" id="WP_189383833.1">
    <property type="nucleotide sequence ID" value="NZ_BAABFY010000057.1"/>
</dbReference>
<keyword evidence="1" id="KW-0732">Signal</keyword>
<organism evidence="2 3">
    <name type="scientific">Advenella faeciporci</name>
    <dbReference type="NCBI Taxonomy" id="797535"/>
    <lineage>
        <taxon>Bacteria</taxon>
        <taxon>Pseudomonadati</taxon>
        <taxon>Pseudomonadota</taxon>
        <taxon>Betaproteobacteria</taxon>
        <taxon>Burkholderiales</taxon>
        <taxon>Alcaligenaceae</taxon>
    </lineage>
</organism>
<proteinExistence type="predicted"/>
<comment type="caution">
    <text evidence="2">The sequence shown here is derived from an EMBL/GenBank/DDBJ whole genome shotgun (WGS) entry which is preliminary data.</text>
</comment>
<sequence>MRKIILNIPGALIGFVVMMAASHAQEQTYPKYEKEKAIIFCMTREYLLQHQEEPAEKDMFPVCESRFAELENSIPYEKYKAVRDKGYMIYKDNQSAELLEKYFGILMGKP</sequence>
<evidence type="ECO:0000313" key="3">
    <source>
        <dbReference type="Proteomes" id="UP000608345"/>
    </source>
</evidence>
<reference evidence="2" key="2">
    <citation type="submission" date="2020-09" db="EMBL/GenBank/DDBJ databases">
        <authorList>
            <person name="Sun Q."/>
            <person name="Kim S."/>
        </authorList>
    </citation>
    <scope>NUCLEOTIDE SEQUENCE</scope>
    <source>
        <strain evidence="2">KCTC 23732</strain>
    </source>
</reference>
<protein>
    <submittedName>
        <fullName evidence="2">Uncharacterized protein</fullName>
    </submittedName>
</protein>
<gene>
    <name evidence="2" type="ORF">GCM10011450_04670</name>
</gene>
<dbReference type="Proteomes" id="UP000608345">
    <property type="component" value="Unassembled WGS sequence"/>
</dbReference>
<dbReference type="AlphaFoldDB" id="A0A918JF53"/>
<evidence type="ECO:0000313" key="2">
    <source>
        <dbReference type="EMBL" id="GGW77894.1"/>
    </source>
</evidence>